<dbReference type="GO" id="GO:0005524">
    <property type="term" value="F:ATP binding"/>
    <property type="evidence" value="ECO:0007669"/>
    <property type="project" value="UniProtKB-UniRule"/>
</dbReference>
<sequence>MHVGNVAEFNAEYGGVAAGPDHYSCLAVFAGPCPSAVVLPRPVDAAWIAGLSAALGWGEVAVHDGLASDGRLSAAITARPDLLAALRSDEAPVLPWGRTAAFERVVPSPPGVREAITAFESKLCAHALFSDLAGDHPGVVVPAQRPVGSRRELRRALRRARRAGPPLVVKTEYGVGGSGTTIVRPGARRTIPARGEGLLLEEYVPGEGPYRDPTFDAVIDAEGEVHPVGTGAMAVDGTAYQGVTVGPGALPGPLAATAERFGVAVGRELAAAGYRGWYDVDFVTGETGLLAPTEINMRLTGPAVAFTIAARLDRLHGGRHLVRTLDRLPLGARLPPAALRAHVERLTEVCRELGAEPLVTCPTAAFERLPYLGMALAARDHAALDAAEQAVRWANRALGAMFTEVGPAGGPVYWPRRRRPRSRPASA</sequence>
<evidence type="ECO:0000313" key="3">
    <source>
        <dbReference type="EMBL" id="RBQ18222.1"/>
    </source>
</evidence>
<feature type="domain" description="ATP-grasp" evidence="2">
    <location>
        <begin position="131"/>
        <end position="326"/>
    </location>
</feature>
<reference evidence="3 4" key="1">
    <citation type="submission" date="2018-06" db="EMBL/GenBank/DDBJ databases">
        <title>Sphaerisporangium craniellae sp. nov., isolated from a marine sponge in the South China Sea.</title>
        <authorList>
            <person name="Li L."/>
        </authorList>
    </citation>
    <scope>NUCLEOTIDE SEQUENCE [LARGE SCALE GENOMIC DNA]</scope>
    <source>
        <strain evidence="3 4">LHW63015</strain>
    </source>
</reference>
<dbReference type="Gene3D" id="3.30.470.20">
    <property type="entry name" value="ATP-grasp fold, B domain"/>
    <property type="match status" value="1"/>
</dbReference>
<organism evidence="3 4">
    <name type="scientific">Spongiactinospora rosea</name>
    <dbReference type="NCBI Taxonomy" id="2248750"/>
    <lineage>
        <taxon>Bacteria</taxon>
        <taxon>Bacillati</taxon>
        <taxon>Actinomycetota</taxon>
        <taxon>Actinomycetes</taxon>
        <taxon>Streptosporangiales</taxon>
        <taxon>Streptosporangiaceae</taxon>
        <taxon>Spongiactinospora</taxon>
    </lineage>
</organism>
<keyword evidence="1" id="KW-0067">ATP-binding</keyword>
<dbReference type="EMBL" id="QMEY01000008">
    <property type="protein sequence ID" value="RBQ18222.1"/>
    <property type="molecule type" value="Genomic_DNA"/>
</dbReference>
<protein>
    <recommendedName>
        <fullName evidence="2">ATP-grasp domain-containing protein</fullName>
    </recommendedName>
</protein>
<name>A0A366LYH1_9ACTN</name>
<dbReference type="InterPro" id="IPR011761">
    <property type="entry name" value="ATP-grasp"/>
</dbReference>
<dbReference type="AlphaFoldDB" id="A0A366LYH1"/>
<evidence type="ECO:0000256" key="1">
    <source>
        <dbReference type="PROSITE-ProRule" id="PRU00409"/>
    </source>
</evidence>
<evidence type="ECO:0000313" key="4">
    <source>
        <dbReference type="Proteomes" id="UP000253303"/>
    </source>
</evidence>
<accession>A0A366LYH1</accession>
<proteinExistence type="predicted"/>
<comment type="caution">
    <text evidence="3">The sequence shown here is derived from an EMBL/GenBank/DDBJ whole genome shotgun (WGS) entry which is preliminary data.</text>
</comment>
<keyword evidence="4" id="KW-1185">Reference proteome</keyword>
<dbReference type="SUPFAM" id="SSF56059">
    <property type="entry name" value="Glutathione synthetase ATP-binding domain-like"/>
    <property type="match status" value="1"/>
</dbReference>
<evidence type="ECO:0000259" key="2">
    <source>
        <dbReference type="PROSITE" id="PS50975"/>
    </source>
</evidence>
<dbReference type="PROSITE" id="PS50975">
    <property type="entry name" value="ATP_GRASP"/>
    <property type="match status" value="1"/>
</dbReference>
<dbReference type="GO" id="GO:0046872">
    <property type="term" value="F:metal ion binding"/>
    <property type="evidence" value="ECO:0007669"/>
    <property type="project" value="InterPro"/>
</dbReference>
<keyword evidence="1" id="KW-0547">Nucleotide-binding</keyword>
<gene>
    <name evidence="3" type="ORF">DP939_20260</name>
</gene>
<dbReference type="Proteomes" id="UP000253303">
    <property type="component" value="Unassembled WGS sequence"/>
</dbReference>